<dbReference type="Pfam" id="PF13787">
    <property type="entry name" value="HXXEE"/>
    <property type="match status" value="1"/>
</dbReference>
<feature type="transmembrane region" description="Helical" evidence="1">
    <location>
        <begin position="121"/>
        <end position="140"/>
    </location>
</feature>
<dbReference type="InterPro" id="IPR025671">
    <property type="entry name" value="HXXEE"/>
</dbReference>
<keyword evidence="1" id="KW-1133">Transmembrane helix</keyword>
<evidence type="ECO:0000313" key="2">
    <source>
        <dbReference type="EMBL" id="MDT3426435.1"/>
    </source>
</evidence>
<gene>
    <name evidence="2" type="ORF">J2Z22_001961</name>
</gene>
<reference evidence="2 3" key="1">
    <citation type="submission" date="2023-07" db="EMBL/GenBank/DDBJ databases">
        <title>Genomic Encyclopedia of Type Strains, Phase IV (KMG-IV): sequencing the most valuable type-strain genomes for metagenomic binning, comparative biology and taxonomic classification.</title>
        <authorList>
            <person name="Goeker M."/>
        </authorList>
    </citation>
    <scope>NUCLEOTIDE SEQUENCE [LARGE SCALE GENOMIC DNA]</scope>
    <source>
        <strain evidence="2 3">T98</strain>
    </source>
</reference>
<dbReference type="EMBL" id="JAUSUY010000006">
    <property type="protein sequence ID" value="MDT3426435.1"/>
    <property type="molecule type" value="Genomic_DNA"/>
</dbReference>
<evidence type="ECO:0000256" key="1">
    <source>
        <dbReference type="SAM" id="Phobius"/>
    </source>
</evidence>
<organism evidence="2 3">
    <name type="scientific">Paenibacillus forsythiae</name>
    <dbReference type="NCBI Taxonomy" id="365616"/>
    <lineage>
        <taxon>Bacteria</taxon>
        <taxon>Bacillati</taxon>
        <taxon>Bacillota</taxon>
        <taxon>Bacilli</taxon>
        <taxon>Bacillales</taxon>
        <taxon>Paenibacillaceae</taxon>
        <taxon>Paenibacillus</taxon>
    </lineage>
</organism>
<accession>A0ABU3H9Q7</accession>
<feature type="transmembrane region" description="Helical" evidence="1">
    <location>
        <begin position="6"/>
        <end position="23"/>
    </location>
</feature>
<comment type="caution">
    <text evidence="2">The sequence shown here is derived from an EMBL/GenBank/DDBJ whole genome shotgun (WGS) entry which is preliminary data.</text>
</comment>
<keyword evidence="1" id="KW-0472">Membrane</keyword>
<sequence>MEWLDATVGWISLLWLFPVLFMFHDFEEILTVEAWAEEHRDKVLSAMPPFARKALTASFYCGTRQFARDVLYVFAFIVGATFLAVFFSFYLPFLAALSLFFIHSFTHAFQAIYLRMYTPGVWTAVFVALPYSAYAFYRFLGSDAAGWTEIGRSLILLAVIGPPLLLLLLKGRARAAGQ</sequence>
<name>A0ABU3H9Q7_9BACL</name>
<dbReference type="Proteomes" id="UP001248709">
    <property type="component" value="Unassembled WGS sequence"/>
</dbReference>
<keyword evidence="3" id="KW-1185">Reference proteome</keyword>
<evidence type="ECO:0008006" key="4">
    <source>
        <dbReference type="Google" id="ProtNLM"/>
    </source>
</evidence>
<evidence type="ECO:0000313" key="3">
    <source>
        <dbReference type="Proteomes" id="UP001248709"/>
    </source>
</evidence>
<proteinExistence type="predicted"/>
<feature type="transmembrane region" description="Helical" evidence="1">
    <location>
        <begin position="152"/>
        <end position="169"/>
    </location>
</feature>
<feature type="transmembrane region" description="Helical" evidence="1">
    <location>
        <begin position="70"/>
        <end position="87"/>
    </location>
</feature>
<dbReference type="RefSeq" id="WP_312000987.1">
    <property type="nucleotide sequence ID" value="NZ_JAUSUY010000006.1"/>
</dbReference>
<keyword evidence="1" id="KW-0812">Transmembrane</keyword>
<protein>
    <recommendedName>
        <fullName evidence="4">HXXEE domain-containing protein</fullName>
    </recommendedName>
</protein>